<organism evidence="3 4">
    <name type="scientific">Tetrabaena socialis</name>
    <dbReference type="NCBI Taxonomy" id="47790"/>
    <lineage>
        <taxon>Eukaryota</taxon>
        <taxon>Viridiplantae</taxon>
        <taxon>Chlorophyta</taxon>
        <taxon>core chlorophytes</taxon>
        <taxon>Chlorophyceae</taxon>
        <taxon>CS clade</taxon>
        <taxon>Chlamydomonadales</taxon>
        <taxon>Tetrabaenaceae</taxon>
        <taxon>Tetrabaena</taxon>
    </lineage>
</organism>
<name>A0A2J7ZTV3_9CHLO</name>
<feature type="compositionally biased region" description="Basic and acidic residues" evidence="1">
    <location>
        <begin position="337"/>
        <end position="375"/>
    </location>
</feature>
<keyword evidence="2" id="KW-0812">Transmembrane</keyword>
<feature type="transmembrane region" description="Helical" evidence="2">
    <location>
        <begin position="194"/>
        <end position="213"/>
    </location>
</feature>
<dbReference type="PANTHER" id="PTHR36804">
    <property type="entry name" value="OSJNBA0013K16.11 PROTEIN"/>
    <property type="match status" value="1"/>
</dbReference>
<keyword evidence="2" id="KW-1133">Transmembrane helix</keyword>
<gene>
    <name evidence="3" type="ORF">TSOC_010228</name>
</gene>
<feature type="transmembrane region" description="Helical" evidence="2">
    <location>
        <begin position="115"/>
        <end position="135"/>
    </location>
</feature>
<dbReference type="PANTHER" id="PTHR36804:SF1">
    <property type="entry name" value="OS04G0585600 PROTEIN"/>
    <property type="match status" value="1"/>
</dbReference>
<dbReference type="EMBL" id="PGGS01000473">
    <property type="protein sequence ID" value="PNH03706.1"/>
    <property type="molecule type" value="Genomic_DNA"/>
</dbReference>
<evidence type="ECO:0000313" key="4">
    <source>
        <dbReference type="Proteomes" id="UP000236333"/>
    </source>
</evidence>
<evidence type="ECO:0000256" key="2">
    <source>
        <dbReference type="SAM" id="Phobius"/>
    </source>
</evidence>
<accession>A0A2J7ZTV3</accession>
<evidence type="ECO:0000256" key="1">
    <source>
        <dbReference type="SAM" id="MobiDB-lite"/>
    </source>
</evidence>
<dbReference type="AlphaFoldDB" id="A0A2J7ZTV3"/>
<feature type="compositionally biased region" description="Basic and acidic residues" evidence="1">
    <location>
        <begin position="305"/>
        <end position="322"/>
    </location>
</feature>
<keyword evidence="4" id="KW-1185">Reference proteome</keyword>
<feature type="transmembrane region" description="Helical" evidence="2">
    <location>
        <begin position="164"/>
        <end position="187"/>
    </location>
</feature>
<protein>
    <submittedName>
        <fullName evidence="3">Uncharacterized protein</fullName>
    </submittedName>
</protein>
<feature type="region of interest" description="Disordered" evidence="1">
    <location>
        <begin position="284"/>
        <end position="381"/>
    </location>
</feature>
<comment type="caution">
    <text evidence="3">The sequence shown here is derived from an EMBL/GenBank/DDBJ whole genome shotgun (WGS) entry which is preliminary data.</text>
</comment>
<dbReference type="Proteomes" id="UP000236333">
    <property type="component" value="Unassembled WGS sequence"/>
</dbReference>
<dbReference type="OrthoDB" id="2014574at2759"/>
<sequence length="381" mass="39765">MAAGSSTVLGLPSRGASCPSAGLRARHGAARVCRYGAAAAPAPQQAAALLPQQHAEHRRSRSHQAPVAACAALALAPVPGRRRLNRRCLAHPRRGPLVCLALSLPDAVDTTLRNIVTISAAVGISYAVLLAAVSVPPPPPPAPGSDAAGRRAVGPGVSGSDDNFVWGLMGFISCLPLFGWLAWALAAISDEDRAALYGTYAALYGAPLLLRGLDWQDPWALLMLALCVAHVQASARGAERIARTEPETLCALRPIAAVGAAVRGAVGGTGKLLAGVGGVLREDAKRADARRPGGRGLDIRGALRPGDERLQLGQDPRLDSESKAGTAGSQEAGSTADPRRDPSREPELEDFSVRELRQFDEQLKQRGRQQQERGNSKGQGP</sequence>
<evidence type="ECO:0000313" key="3">
    <source>
        <dbReference type="EMBL" id="PNH03706.1"/>
    </source>
</evidence>
<reference evidence="3 4" key="1">
    <citation type="journal article" date="2017" name="Mol. Biol. Evol.">
        <title>The 4-celled Tetrabaena socialis nuclear genome reveals the essential components for genetic control of cell number at the origin of multicellularity in the volvocine lineage.</title>
        <authorList>
            <person name="Featherston J."/>
            <person name="Arakaki Y."/>
            <person name="Hanschen E.R."/>
            <person name="Ferris P.J."/>
            <person name="Michod R.E."/>
            <person name="Olson B.J.S.C."/>
            <person name="Nozaki H."/>
            <person name="Durand P.M."/>
        </authorList>
    </citation>
    <scope>NUCLEOTIDE SEQUENCE [LARGE SCALE GENOMIC DNA]</scope>
    <source>
        <strain evidence="3 4">NIES-571</strain>
    </source>
</reference>
<proteinExistence type="predicted"/>
<keyword evidence="2" id="KW-0472">Membrane</keyword>